<protein>
    <submittedName>
        <fullName evidence="2">Uncharacterized protein</fullName>
    </submittedName>
</protein>
<dbReference type="EMBL" id="FOKI01000027">
    <property type="protein sequence ID" value="SFB30371.1"/>
    <property type="molecule type" value="Genomic_DNA"/>
</dbReference>
<feature type="transmembrane region" description="Helical" evidence="1">
    <location>
        <begin position="56"/>
        <end position="77"/>
    </location>
</feature>
<proteinExistence type="predicted"/>
<organism evidence="2 3">
    <name type="scientific">Clostridium frigidicarnis</name>
    <dbReference type="NCBI Taxonomy" id="84698"/>
    <lineage>
        <taxon>Bacteria</taxon>
        <taxon>Bacillati</taxon>
        <taxon>Bacillota</taxon>
        <taxon>Clostridia</taxon>
        <taxon>Eubacteriales</taxon>
        <taxon>Clostridiaceae</taxon>
        <taxon>Clostridium</taxon>
    </lineage>
</organism>
<feature type="transmembrane region" description="Helical" evidence="1">
    <location>
        <begin position="211"/>
        <end position="229"/>
    </location>
</feature>
<evidence type="ECO:0000313" key="3">
    <source>
        <dbReference type="Proteomes" id="UP000198619"/>
    </source>
</evidence>
<keyword evidence="3" id="KW-1185">Reference proteome</keyword>
<gene>
    <name evidence="2" type="ORF">SAMN04488528_102711</name>
</gene>
<accession>A0A1I0ZXQ1</accession>
<name>A0A1I0ZXQ1_9CLOT</name>
<dbReference type="OrthoDB" id="1898887at2"/>
<feature type="transmembrane region" description="Helical" evidence="1">
    <location>
        <begin position="143"/>
        <end position="163"/>
    </location>
</feature>
<keyword evidence="1" id="KW-0472">Membrane</keyword>
<evidence type="ECO:0000313" key="2">
    <source>
        <dbReference type="EMBL" id="SFB30371.1"/>
    </source>
</evidence>
<dbReference type="Proteomes" id="UP000198619">
    <property type="component" value="Unassembled WGS sequence"/>
</dbReference>
<sequence>MIKFYLKIQNNMITKNLLYIVTLLVLIFNVIIRIFPRKFINISIEDNSLKIIPYKLYTYCDVYLLILFIILIFFFLGTDFKNSMEEMTLAIGGSNTNKFMARKLISILSLYVVLYLVSFVNIYTLHIKLANHNNIFVPLKEIIFYSITTNIFIISLSLFILFLSRDIAVSTTIITSYYLIEEALWKCKVTQGKGILGHIYQYYDYESGELFKVRIVYIIVSIILLFITYRMNRHSRSRFFANLNIK</sequence>
<feature type="transmembrane region" description="Helical" evidence="1">
    <location>
        <begin position="17"/>
        <end position="35"/>
    </location>
</feature>
<dbReference type="STRING" id="84698.SAMN04488528_102711"/>
<evidence type="ECO:0000256" key="1">
    <source>
        <dbReference type="SAM" id="Phobius"/>
    </source>
</evidence>
<keyword evidence="1" id="KW-0812">Transmembrane</keyword>
<feature type="transmembrane region" description="Helical" evidence="1">
    <location>
        <begin position="104"/>
        <end position="123"/>
    </location>
</feature>
<dbReference type="AlphaFoldDB" id="A0A1I0ZXQ1"/>
<dbReference type="RefSeq" id="WP_090042364.1">
    <property type="nucleotide sequence ID" value="NZ_FOKI01000027.1"/>
</dbReference>
<reference evidence="2 3" key="1">
    <citation type="submission" date="2016-10" db="EMBL/GenBank/DDBJ databases">
        <authorList>
            <person name="de Groot N.N."/>
        </authorList>
    </citation>
    <scope>NUCLEOTIDE SEQUENCE [LARGE SCALE GENOMIC DNA]</scope>
    <source>
        <strain evidence="2 3">DSM 12271</strain>
    </source>
</reference>
<keyword evidence="1" id="KW-1133">Transmembrane helix</keyword>